<dbReference type="KEGG" id="kba:A0U89_14780"/>
<keyword evidence="1" id="KW-0614">Plasmid</keyword>
<dbReference type="AlphaFoldDB" id="A0A1D8UY39"/>
<gene>
    <name evidence="1" type="ORF">A0U89_14780</name>
</gene>
<name>A0A1D8UY39_9PROT</name>
<sequence>MIIVSMHGAQLSLQAPFHPQLGAEAHKLRGRFLGKQTGWVFDATREHEVRAICGSLWGVDGTPEAAADTVTLHIEANEGWHPQMRWIGGADLWLCGRQVAVTMMPRRITRPGRGVKFLKGLPRARFGTLDAVETYLENGTVFTMKDVPRMAVPRFEAAVQTHGTLDVR</sequence>
<proteinExistence type="predicted"/>
<dbReference type="RefSeq" id="WP_070404017.1">
    <property type="nucleotide sequence ID" value="NZ_CP014675.1"/>
</dbReference>
<evidence type="ECO:0000313" key="1">
    <source>
        <dbReference type="EMBL" id="AOX18550.1"/>
    </source>
</evidence>
<dbReference type="OrthoDB" id="7276387at2"/>
<keyword evidence="2" id="KW-1185">Reference proteome</keyword>
<dbReference type="Proteomes" id="UP000179145">
    <property type="component" value="Plasmid pKB14400_1"/>
</dbReference>
<dbReference type="EMBL" id="CP014675">
    <property type="protein sequence ID" value="AOX18550.1"/>
    <property type="molecule type" value="Genomic_DNA"/>
</dbReference>
<reference evidence="1 2" key="1">
    <citation type="journal article" date="2016" name="Microb. Cell Fact.">
        <title>Dissection of exopolysaccharide biosynthesis in Kozakia baliensis.</title>
        <authorList>
            <person name="Brandt J.U."/>
            <person name="Jakob F."/>
            <person name="Behr J."/>
            <person name="Geissler A.J."/>
            <person name="Vogel R.F."/>
        </authorList>
    </citation>
    <scope>NUCLEOTIDE SEQUENCE [LARGE SCALE GENOMIC DNA]</scope>
    <source>
        <strain evidence="1 2">DSM 14400</strain>
        <plasmid evidence="2">Plasmid pkb14400_1</plasmid>
    </source>
</reference>
<accession>A0A1D8UY39</accession>
<geneLocation type="plasmid" evidence="2">
    <name>pkb14400_1</name>
</geneLocation>
<protein>
    <submittedName>
        <fullName evidence="1">Uncharacterized protein</fullName>
    </submittedName>
</protein>
<organism evidence="1 2">
    <name type="scientific">Kozakia baliensis</name>
    <dbReference type="NCBI Taxonomy" id="153496"/>
    <lineage>
        <taxon>Bacteria</taxon>
        <taxon>Pseudomonadati</taxon>
        <taxon>Pseudomonadota</taxon>
        <taxon>Alphaproteobacteria</taxon>
        <taxon>Acetobacterales</taxon>
        <taxon>Acetobacteraceae</taxon>
        <taxon>Kozakia</taxon>
    </lineage>
</organism>
<evidence type="ECO:0000313" key="2">
    <source>
        <dbReference type="Proteomes" id="UP000179145"/>
    </source>
</evidence>